<keyword evidence="3" id="KW-1185">Reference proteome</keyword>
<gene>
    <name evidence="2" type="ORF">OQI_33310</name>
</gene>
<dbReference type="SUPFAM" id="SSF55729">
    <property type="entry name" value="Acyl-CoA N-acyltransferases (Nat)"/>
    <property type="match status" value="1"/>
</dbReference>
<organism evidence="2 3">
    <name type="scientific">Streptomyces pharetrae CZA14</name>
    <dbReference type="NCBI Taxonomy" id="1144883"/>
    <lineage>
        <taxon>Bacteria</taxon>
        <taxon>Bacillati</taxon>
        <taxon>Actinomycetota</taxon>
        <taxon>Actinomycetes</taxon>
        <taxon>Kitasatosporales</taxon>
        <taxon>Streptomycetaceae</taxon>
        <taxon>Streptomyces</taxon>
    </lineage>
</organism>
<sequence>MALRIDVRDFVPEDEPAVLELFADCEDWFVAATGQPSGPGDVQSMYYALPPGCAPEQKRLLVLEAGRQVIGLVDAVLGHPDPGSCAVGCCLLAPHWRRRGIGTAVAGALLSAAPAVRRVTATLAPGWAPGIAFARATGFQVASAPGVAVGDRNTRPAERAALRAELDVRSFRAGDRGVVVDRTGVSGPTAG</sequence>
<proteinExistence type="predicted"/>
<evidence type="ECO:0000313" key="2">
    <source>
        <dbReference type="EMBL" id="OSZ56364.1"/>
    </source>
</evidence>
<reference evidence="2 3" key="1">
    <citation type="submission" date="2016-12" db="EMBL/GenBank/DDBJ databases">
        <title>Genome Mining:The Detection of Biosynthetic Gene Clusters to Aid in the Expression of Curamycin A produced by Streptomyces sp. strain CZA14.</title>
        <authorList>
            <person name="Durrell K.A."/>
            <person name="Kirby B.M."/>
            <person name="Khan W."/>
            <person name="Mthethwa T."/>
            <person name="Le Roes-Hill M."/>
        </authorList>
    </citation>
    <scope>NUCLEOTIDE SEQUENCE [LARGE SCALE GENOMIC DNA]</scope>
    <source>
        <strain evidence="2 3">CZA14</strain>
    </source>
</reference>
<name>A0ABX3Y980_9ACTN</name>
<dbReference type="Gene3D" id="3.40.630.30">
    <property type="match status" value="1"/>
</dbReference>
<accession>A0ABX3Y980</accession>
<dbReference type="InterPro" id="IPR000182">
    <property type="entry name" value="GNAT_dom"/>
</dbReference>
<evidence type="ECO:0000313" key="3">
    <source>
        <dbReference type="Proteomes" id="UP000194266"/>
    </source>
</evidence>
<dbReference type="Proteomes" id="UP000194266">
    <property type="component" value="Unassembled WGS sequence"/>
</dbReference>
<feature type="domain" description="N-acetyltransferase" evidence="1">
    <location>
        <begin position="5"/>
        <end position="169"/>
    </location>
</feature>
<evidence type="ECO:0000259" key="1">
    <source>
        <dbReference type="PROSITE" id="PS51186"/>
    </source>
</evidence>
<dbReference type="InterPro" id="IPR016181">
    <property type="entry name" value="Acyl_CoA_acyltransferase"/>
</dbReference>
<dbReference type="RefSeq" id="WP_107428201.1">
    <property type="nucleotide sequence ID" value="NZ_MRYD01000305.1"/>
</dbReference>
<dbReference type="EMBL" id="MRYD01000305">
    <property type="protein sequence ID" value="OSZ56364.1"/>
    <property type="molecule type" value="Genomic_DNA"/>
</dbReference>
<dbReference type="PROSITE" id="PS51186">
    <property type="entry name" value="GNAT"/>
    <property type="match status" value="1"/>
</dbReference>
<protein>
    <recommendedName>
        <fullName evidence="1">N-acetyltransferase domain-containing protein</fullName>
    </recommendedName>
</protein>
<dbReference type="Pfam" id="PF13302">
    <property type="entry name" value="Acetyltransf_3"/>
    <property type="match status" value="1"/>
</dbReference>
<dbReference type="CDD" id="cd04301">
    <property type="entry name" value="NAT_SF"/>
    <property type="match status" value="1"/>
</dbReference>
<comment type="caution">
    <text evidence="2">The sequence shown here is derived from an EMBL/GenBank/DDBJ whole genome shotgun (WGS) entry which is preliminary data.</text>
</comment>